<evidence type="ECO:0000256" key="1">
    <source>
        <dbReference type="SAM" id="Coils"/>
    </source>
</evidence>
<evidence type="ECO:0000313" key="3">
    <source>
        <dbReference type="EMBL" id="GKT14002.1"/>
    </source>
</evidence>
<evidence type="ECO:0000256" key="2">
    <source>
        <dbReference type="SAM" id="MobiDB-lite"/>
    </source>
</evidence>
<keyword evidence="4" id="KW-1185">Reference proteome</keyword>
<dbReference type="EMBL" id="BQXS01005700">
    <property type="protein sequence ID" value="GKT14002.1"/>
    <property type="molecule type" value="Genomic_DNA"/>
</dbReference>
<feature type="compositionally biased region" description="Basic and acidic residues" evidence="2">
    <location>
        <begin position="89"/>
        <end position="103"/>
    </location>
</feature>
<evidence type="ECO:0000313" key="4">
    <source>
        <dbReference type="Proteomes" id="UP001057375"/>
    </source>
</evidence>
<feature type="coiled-coil region" evidence="1">
    <location>
        <begin position="3"/>
        <end position="46"/>
    </location>
</feature>
<evidence type="ECO:0008006" key="5">
    <source>
        <dbReference type="Google" id="ProtNLM"/>
    </source>
</evidence>
<reference evidence="3" key="1">
    <citation type="submission" date="2022-03" db="EMBL/GenBank/DDBJ databases">
        <title>Draft genome sequence of Aduncisulcus paluster, a free-living microaerophilic Fornicata.</title>
        <authorList>
            <person name="Yuyama I."/>
            <person name="Kume K."/>
            <person name="Tamura T."/>
            <person name="Inagaki Y."/>
            <person name="Hashimoto T."/>
        </authorList>
    </citation>
    <scope>NUCLEOTIDE SEQUENCE</scope>
    <source>
        <strain evidence="3">NY0171</strain>
    </source>
</reference>
<feature type="region of interest" description="Disordered" evidence="2">
    <location>
        <begin position="84"/>
        <end position="103"/>
    </location>
</feature>
<protein>
    <recommendedName>
        <fullName evidence="5">Scaffolding protein</fullName>
    </recommendedName>
</protein>
<sequence>GEIKRLNDEGRDAEAAAKIKELEGKLKAAEEEASKAKNELSEYKKRTADKDLEARVDALVESGKLLPADKDDTLAFAKSMDGEGATMDFSKEDGSTEKVSPRERYLRKLEGAEANSMLNEFAKNGGGSGDKEE</sequence>
<organism evidence="3 4">
    <name type="scientific">Aduncisulcus paluster</name>
    <dbReference type="NCBI Taxonomy" id="2918883"/>
    <lineage>
        <taxon>Eukaryota</taxon>
        <taxon>Metamonada</taxon>
        <taxon>Carpediemonas-like organisms</taxon>
        <taxon>Aduncisulcus</taxon>
    </lineage>
</organism>
<name>A0ABQ5JR70_9EUKA</name>
<comment type="caution">
    <text evidence="3">The sequence shown here is derived from an EMBL/GenBank/DDBJ whole genome shotgun (WGS) entry which is preliminary data.</text>
</comment>
<proteinExistence type="predicted"/>
<accession>A0ABQ5JR70</accession>
<gene>
    <name evidence="3" type="ORF">ADUPG1_004012</name>
</gene>
<feature type="non-terminal residue" evidence="3">
    <location>
        <position position="133"/>
    </location>
</feature>
<feature type="non-terminal residue" evidence="3">
    <location>
        <position position="1"/>
    </location>
</feature>
<dbReference type="Proteomes" id="UP001057375">
    <property type="component" value="Unassembled WGS sequence"/>
</dbReference>
<keyword evidence="1" id="KW-0175">Coiled coil</keyword>